<dbReference type="InterPro" id="IPR016047">
    <property type="entry name" value="M23ase_b-sheet_dom"/>
</dbReference>
<organism evidence="3 4">
    <name type="scientific">Brachybacterium aquaticum</name>
    <dbReference type="NCBI Taxonomy" id="1432564"/>
    <lineage>
        <taxon>Bacteria</taxon>
        <taxon>Bacillati</taxon>
        <taxon>Actinomycetota</taxon>
        <taxon>Actinomycetes</taxon>
        <taxon>Micrococcales</taxon>
        <taxon>Dermabacteraceae</taxon>
        <taxon>Brachybacterium</taxon>
    </lineage>
</organism>
<keyword evidence="1" id="KW-0732">Signal</keyword>
<proteinExistence type="predicted"/>
<evidence type="ECO:0000259" key="2">
    <source>
        <dbReference type="Pfam" id="PF01551"/>
    </source>
</evidence>
<evidence type="ECO:0000313" key="3">
    <source>
        <dbReference type="EMBL" id="MBB5832072.1"/>
    </source>
</evidence>
<dbReference type="Gene3D" id="2.70.70.10">
    <property type="entry name" value="Glucose Permease (Domain IIA)"/>
    <property type="match status" value="1"/>
</dbReference>
<keyword evidence="3" id="KW-0378">Hydrolase</keyword>
<dbReference type="SUPFAM" id="SSF51261">
    <property type="entry name" value="Duplicated hybrid motif"/>
    <property type="match status" value="1"/>
</dbReference>
<dbReference type="InterPro" id="IPR011055">
    <property type="entry name" value="Dup_hybrid_motif"/>
</dbReference>
<dbReference type="Proteomes" id="UP000588158">
    <property type="component" value="Unassembled WGS sequence"/>
</dbReference>
<dbReference type="EMBL" id="JACHLZ010000001">
    <property type="protein sequence ID" value="MBB5832072.1"/>
    <property type="molecule type" value="Genomic_DNA"/>
</dbReference>
<dbReference type="InterPro" id="IPR050570">
    <property type="entry name" value="Cell_wall_metabolism_enzyme"/>
</dbReference>
<accession>A0A841AFN6</accession>
<feature type="domain" description="M23ase beta-sheet core" evidence="2">
    <location>
        <begin position="91"/>
        <end position="186"/>
    </location>
</feature>
<dbReference type="GO" id="GO:0004222">
    <property type="term" value="F:metalloendopeptidase activity"/>
    <property type="evidence" value="ECO:0007669"/>
    <property type="project" value="TreeGrafter"/>
</dbReference>
<comment type="caution">
    <text evidence="3">The sequence shown here is derived from an EMBL/GenBank/DDBJ whole genome shotgun (WGS) entry which is preliminary data.</text>
</comment>
<dbReference type="RefSeq" id="WP_184325451.1">
    <property type="nucleotide sequence ID" value="NZ_JACHLZ010000001.1"/>
</dbReference>
<evidence type="ECO:0000256" key="1">
    <source>
        <dbReference type="ARBA" id="ARBA00022729"/>
    </source>
</evidence>
<dbReference type="PANTHER" id="PTHR21666">
    <property type="entry name" value="PEPTIDASE-RELATED"/>
    <property type="match status" value="1"/>
</dbReference>
<dbReference type="AlphaFoldDB" id="A0A841AFN6"/>
<dbReference type="PANTHER" id="PTHR21666:SF289">
    <property type="entry name" value="L-ALA--D-GLU ENDOPEPTIDASE"/>
    <property type="match status" value="1"/>
</dbReference>
<evidence type="ECO:0000313" key="4">
    <source>
        <dbReference type="Proteomes" id="UP000588158"/>
    </source>
</evidence>
<name>A0A841AFN6_9MICO</name>
<sequence length="217" mass="21481">MVPSSSTPPPSPSSRSSRSHRVAAARLLVALLLGVALLAGAPGPAWGEGTADGGTADGGATAAGARWQWPLPPPHRVVAGFEAPAHRYGPGHRGIDVAAAAGTPVRAVEGGVVRFSGQLAGRGVVSVMHADGLISTFEPVTGQVAAGDAVTTGQLLGVMEGAERSHCPGTGCLHLGARRGAEYLDPMLLLGARGPSVLLPWAGVGPAVLGPRGASAA</sequence>
<reference evidence="3 4" key="1">
    <citation type="submission" date="2020-08" db="EMBL/GenBank/DDBJ databases">
        <title>Sequencing the genomes of 1000 actinobacteria strains.</title>
        <authorList>
            <person name="Klenk H.-P."/>
        </authorList>
    </citation>
    <scope>NUCLEOTIDE SEQUENCE [LARGE SCALE GENOMIC DNA]</scope>
    <source>
        <strain evidence="3 4">DSM 28796</strain>
    </source>
</reference>
<gene>
    <name evidence="3" type="ORF">HNR70_001885</name>
</gene>
<protein>
    <submittedName>
        <fullName evidence="3">Murein DD-endopeptidase MepM/ murein hydrolase activator NlpD</fullName>
    </submittedName>
</protein>
<keyword evidence="4" id="KW-1185">Reference proteome</keyword>
<dbReference type="Pfam" id="PF01551">
    <property type="entry name" value="Peptidase_M23"/>
    <property type="match status" value="1"/>
</dbReference>
<dbReference type="CDD" id="cd12797">
    <property type="entry name" value="M23_peptidase"/>
    <property type="match status" value="1"/>
</dbReference>